<feature type="coiled-coil region" evidence="1">
    <location>
        <begin position="92"/>
        <end position="166"/>
    </location>
</feature>
<feature type="compositionally biased region" description="Polar residues" evidence="2">
    <location>
        <begin position="39"/>
        <end position="59"/>
    </location>
</feature>
<proteinExistence type="predicted"/>
<reference evidence="3 4" key="1">
    <citation type="submission" date="2022-05" db="EMBL/GenBank/DDBJ databases">
        <title>A multi-omics perspective on studying reproductive biology in Daphnia sinensis.</title>
        <authorList>
            <person name="Jia J."/>
        </authorList>
    </citation>
    <scope>NUCLEOTIDE SEQUENCE [LARGE SCALE GENOMIC DNA]</scope>
    <source>
        <strain evidence="3 4">WSL</strain>
    </source>
</reference>
<evidence type="ECO:0000313" key="4">
    <source>
        <dbReference type="Proteomes" id="UP000820818"/>
    </source>
</evidence>
<sequence length="360" mass="40618">MLTLSGMYQPTPLSRCSMMDDVSDYMTPIPIFLPELLNPSDNQTEFQSQHEFSPDGNENTNRHHLGTSSFSLQLTFNGIRGVNWPSSIQLSSQSLEDEARQSEEQLAASRQTLSRLEDEVLQLERANKGLSSESEVADLLVLEQYINRLEEELAQCRTSAINSSEELVLKTAAAKATRTKRFETECALRELQLSICRRKLEYATAKALNEEDDGSCSSDEDSSISVSNLPEEEERINILQNELEELNQLNNRALSEAKEAELLNANRQSELARAQLEVEQKISMGRSECEARRQNLDEKRRQLEMNHSYLVTLRQKTTHAKLEEIALLQQTALIDAARKVENLERAAQNLIGANSSPFNG</sequence>
<evidence type="ECO:0000256" key="1">
    <source>
        <dbReference type="SAM" id="Coils"/>
    </source>
</evidence>
<feature type="region of interest" description="Disordered" evidence="2">
    <location>
        <begin position="37"/>
        <end position="65"/>
    </location>
</feature>
<dbReference type="AlphaFoldDB" id="A0AAD5PW15"/>
<feature type="compositionally biased region" description="Acidic residues" evidence="2">
    <location>
        <begin position="210"/>
        <end position="222"/>
    </location>
</feature>
<keyword evidence="4" id="KW-1185">Reference proteome</keyword>
<comment type="caution">
    <text evidence="3">The sequence shown here is derived from an EMBL/GenBank/DDBJ whole genome shotgun (WGS) entry which is preliminary data.</text>
</comment>
<feature type="region of interest" description="Disordered" evidence="2">
    <location>
        <begin position="209"/>
        <end position="229"/>
    </location>
</feature>
<keyword evidence="1" id="KW-0175">Coiled coil</keyword>
<dbReference type="EMBL" id="WJBH02000005">
    <property type="protein sequence ID" value="KAI9558584.1"/>
    <property type="molecule type" value="Genomic_DNA"/>
</dbReference>
<dbReference type="Proteomes" id="UP000820818">
    <property type="component" value="Linkage Group LG5"/>
</dbReference>
<protein>
    <submittedName>
        <fullName evidence="3">Uncharacterized protein</fullName>
    </submittedName>
</protein>
<feature type="coiled-coil region" evidence="1">
    <location>
        <begin position="229"/>
        <end position="306"/>
    </location>
</feature>
<accession>A0AAD5PW15</accession>
<name>A0AAD5PW15_9CRUS</name>
<evidence type="ECO:0000256" key="2">
    <source>
        <dbReference type="SAM" id="MobiDB-lite"/>
    </source>
</evidence>
<gene>
    <name evidence="3" type="ORF">GHT06_015372</name>
</gene>
<organism evidence="3 4">
    <name type="scientific">Daphnia sinensis</name>
    <dbReference type="NCBI Taxonomy" id="1820382"/>
    <lineage>
        <taxon>Eukaryota</taxon>
        <taxon>Metazoa</taxon>
        <taxon>Ecdysozoa</taxon>
        <taxon>Arthropoda</taxon>
        <taxon>Crustacea</taxon>
        <taxon>Branchiopoda</taxon>
        <taxon>Diplostraca</taxon>
        <taxon>Cladocera</taxon>
        <taxon>Anomopoda</taxon>
        <taxon>Daphniidae</taxon>
        <taxon>Daphnia</taxon>
        <taxon>Daphnia similis group</taxon>
    </lineage>
</organism>
<evidence type="ECO:0000313" key="3">
    <source>
        <dbReference type="EMBL" id="KAI9558584.1"/>
    </source>
</evidence>